<dbReference type="RefSeq" id="WP_085148332.1">
    <property type="nucleotide sequence ID" value="NZ_AP022612.1"/>
</dbReference>
<name>A0A7I7Y0V4_9MYCO</name>
<evidence type="ECO:0000256" key="1">
    <source>
        <dbReference type="ARBA" id="ARBA00022737"/>
    </source>
</evidence>
<proteinExistence type="predicted"/>
<reference evidence="3" key="1">
    <citation type="journal article" date="2019" name="Emerg. Microbes Infect.">
        <title>Comprehensive subspecies identification of 175 nontuberculous mycobacteria species based on 7547 genomic profiles.</title>
        <authorList>
            <person name="Matsumoto Y."/>
            <person name="Kinjo T."/>
            <person name="Motooka D."/>
            <person name="Nabeya D."/>
            <person name="Jung N."/>
            <person name="Uechi K."/>
            <person name="Horii T."/>
            <person name="Iida T."/>
            <person name="Fujita J."/>
            <person name="Nakamura S."/>
        </authorList>
    </citation>
    <scope>NUCLEOTIDE SEQUENCE [LARGE SCALE GENOMIC DNA]</scope>
    <source>
        <strain evidence="3">JCM 13671</strain>
    </source>
</reference>
<dbReference type="InterPro" id="IPR051012">
    <property type="entry name" value="CellSynth/LPSAsmb/PSIAsmb"/>
</dbReference>
<keyword evidence="1" id="KW-0677">Repeat</keyword>
<evidence type="ECO:0000313" key="4">
    <source>
        <dbReference type="Proteomes" id="UP000466931"/>
    </source>
</evidence>
<keyword evidence="4" id="KW-1185">Reference proteome</keyword>
<evidence type="ECO:0000313" key="3">
    <source>
        <dbReference type="EMBL" id="BBZ34652.1"/>
    </source>
</evidence>
<evidence type="ECO:0000256" key="2">
    <source>
        <dbReference type="ARBA" id="ARBA00022803"/>
    </source>
</evidence>
<dbReference type="InterPro" id="IPR019734">
    <property type="entry name" value="TPR_rpt"/>
</dbReference>
<dbReference type="InterPro" id="IPR011990">
    <property type="entry name" value="TPR-like_helical_dom_sf"/>
</dbReference>
<dbReference type="PANTHER" id="PTHR45586:SF1">
    <property type="entry name" value="LIPOPOLYSACCHARIDE ASSEMBLY PROTEIN B"/>
    <property type="match status" value="1"/>
</dbReference>
<organism evidence="3 4">
    <name type="scientific">Mycolicibacterium confluentis</name>
    <dbReference type="NCBI Taxonomy" id="28047"/>
    <lineage>
        <taxon>Bacteria</taxon>
        <taxon>Bacillati</taxon>
        <taxon>Actinomycetota</taxon>
        <taxon>Actinomycetes</taxon>
        <taxon>Mycobacteriales</taxon>
        <taxon>Mycobacteriaceae</taxon>
        <taxon>Mycolicibacterium</taxon>
    </lineage>
</organism>
<dbReference type="Proteomes" id="UP000466931">
    <property type="component" value="Chromosome"/>
</dbReference>
<dbReference type="AlphaFoldDB" id="A0A7I7Y0V4"/>
<reference evidence="3" key="2">
    <citation type="submission" date="2020-02" db="EMBL/GenBank/DDBJ databases">
        <authorList>
            <person name="Matsumoto Y."/>
            <person name="Motooka D."/>
            <person name="Nakamura S."/>
        </authorList>
    </citation>
    <scope>NUCLEOTIDE SEQUENCE</scope>
    <source>
        <strain evidence="3">JCM 13671</strain>
    </source>
</reference>
<accession>A0A7I7Y0V4</accession>
<dbReference type="PROSITE" id="PS50005">
    <property type="entry name" value="TPR"/>
    <property type="match status" value="1"/>
</dbReference>
<dbReference type="Gene3D" id="1.25.40.10">
    <property type="entry name" value="Tetratricopeptide repeat domain"/>
    <property type="match status" value="1"/>
</dbReference>
<dbReference type="SUPFAM" id="SSF48452">
    <property type="entry name" value="TPR-like"/>
    <property type="match status" value="1"/>
</dbReference>
<keyword evidence="2" id="KW-0802">TPR repeat</keyword>
<gene>
    <name evidence="3" type="ORF">MCNF_32570</name>
</gene>
<dbReference type="OrthoDB" id="4522719at2"/>
<dbReference type="PANTHER" id="PTHR45586">
    <property type="entry name" value="TPR REPEAT-CONTAINING PROTEIN PA4667"/>
    <property type="match status" value="1"/>
</dbReference>
<dbReference type="EMBL" id="AP022612">
    <property type="protein sequence ID" value="BBZ34652.1"/>
    <property type="molecule type" value="Genomic_DNA"/>
</dbReference>
<sequence length="344" mass="37436">MTQARAEDPDRAVAVAQQYLEARSYTRAQEILRSALTISPHHAGLLTELARTQMYLGDQRGAADTAYAAMGRAPQDTYPMRVYALALAGLNRHDDALAVAWRAVHTDPQGVANHHVYAALLCEAGRAHQALPVIVEALRRNPADADLHVAHGRILRGLGRREESTGAFREALRLEPESSDALHDIAVNRINRGRWFSGVHGLMAAARLDPAVGDLARSNIVVAVRTPLRLLTGFAAVLLIFASLAVIPQYEGQSVPGIRIAVGLAAVGYVLLLVWVGRRLPRQAWRLAWRARRFFAVRIVVLTVCGMYALLGAAGVLVPVLTWATFWLMCAVLVVIVVGLIVRG</sequence>
<protein>
    <submittedName>
        <fullName evidence="3">Uncharacterized protein</fullName>
    </submittedName>
</protein>